<sequence length="91" mass="10253">MALKKMVEDVPTCVPELFTSEQNHPCLRPPCSSDLALSHFSLFPGLKSELRNNIFDSSKAVLKKVEMVLRNMVEDVPKCVPVLVETLSNFY</sequence>
<proteinExistence type="predicted"/>
<dbReference type="AlphaFoldDB" id="A0A4Y2HRJ3"/>
<accession>A0A4Y2HRJ3</accession>
<evidence type="ECO:0000313" key="2">
    <source>
        <dbReference type="Proteomes" id="UP000499080"/>
    </source>
</evidence>
<dbReference type="EMBL" id="BGPR01002095">
    <property type="protein sequence ID" value="GBM67669.1"/>
    <property type="molecule type" value="Genomic_DNA"/>
</dbReference>
<dbReference type="Proteomes" id="UP000499080">
    <property type="component" value="Unassembled WGS sequence"/>
</dbReference>
<name>A0A4Y2HRJ3_ARAVE</name>
<reference evidence="1 2" key="1">
    <citation type="journal article" date="2019" name="Sci. Rep.">
        <title>Orb-weaving spider Araneus ventricosus genome elucidates the spidroin gene catalogue.</title>
        <authorList>
            <person name="Kono N."/>
            <person name="Nakamura H."/>
            <person name="Ohtoshi R."/>
            <person name="Moran D.A.P."/>
            <person name="Shinohara A."/>
            <person name="Yoshida Y."/>
            <person name="Fujiwara M."/>
            <person name="Mori M."/>
            <person name="Tomita M."/>
            <person name="Arakawa K."/>
        </authorList>
    </citation>
    <scope>NUCLEOTIDE SEQUENCE [LARGE SCALE GENOMIC DNA]</scope>
</reference>
<organism evidence="1 2">
    <name type="scientific">Araneus ventricosus</name>
    <name type="common">Orbweaver spider</name>
    <name type="synonym">Epeira ventricosa</name>
    <dbReference type="NCBI Taxonomy" id="182803"/>
    <lineage>
        <taxon>Eukaryota</taxon>
        <taxon>Metazoa</taxon>
        <taxon>Ecdysozoa</taxon>
        <taxon>Arthropoda</taxon>
        <taxon>Chelicerata</taxon>
        <taxon>Arachnida</taxon>
        <taxon>Araneae</taxon>
        <taxon>Araneomorphae</taxon>
        <taxon>Entelegynae</taxon>
        <taxon>Araneoidea</taxon>
        <taxon>Araneidae</taxon>
        <taxon>Araneus</taxon>
    </lineage>
</organism>
<comment type="caution">
    <text evidence="1">The sequence shown here is derived from an EMBL/GenBank/DDBJ whole genome shotgun (WGS) entry which is preliminary data.</text>
</comment>
<gene>
    <name evidence="1" type="ORF">AVEN_182794_1</name>
</gene>
<protein>
    <submittedName>
        <fullName evidence="1">Uncharacterized protein</fullName>
    </submittedName>
</protein>
<keyword evidence="2" id="KW-1185">Reference proteome</keyword>
<evidence type="ECO:0000313" key="1">
    <source>
        <dbReference type="EMBL" id="GBM67669.1"/>
    </source>
</evidence>